<protein>
    <submittedName>
        <fullName evidence="1 2">Uncharacterized protein</fullName>
    </submittedName>
</protein>
<gene>
    <name evidence="1" type="ORF">GUITHDRAFT_103310</name>
</gene>
<dbReference type="RefSeq" id="XP_005837699.1">
    <property type="nucleotide sequence ID" value="XM_005837642.1"/>
</dbReference>
<accession>L1JR07</accession>
<name>L1JR07_GUITC</name>
<keyword evidence="3" id="KW-1185">Reference proteome</keyword>
<dbReference type="PaxDb" id="55529-EKX50719"/>
<reference evidence="1 3" key="1">
    <citation type="journal article" date="2012" name="Nature">
        <title>Algal genomes reveal evolutionary mosaicism and the fate of nucleomorphs.</title>
        <authorList>
            <consortium name="DOE Joint Genome Institute"/>
            <person name="Curtis B.A."/>
            <person name="Tanifuji G."/>
            <person name="Burki F."/>
            <person name="Gruber A."/>
            <person name="Irimia M."/>
            <person name="Maruyama S."/>
            <person name="Arias M.C."/>
            <person name="Ball S.G."/>
            <person name="Gile G.H."/>
            <person name="Hirakawa Y."/>
            <person name="Hopkins J.F."/>
            <person name="Kuo A."/>
            <person name="Rensing S.A."/>
            <person name="Schmutz J."/>
            <person name="Symeonidi A."/>
            <person name="Elias M."/>
            <person name="Eveleigh R.J."/>
            <person name="Herman E.K."/>
            <person name="Klute M.J."/>
            <person name="Nakayama T."/>
            <person name="Obornik M."/>
            <person name="Reyes-Prieto A."/>
            <person name="Armbrust E.V."/>
            <person name="Aves S.J."/>
            <person name="Beiko R.G."/>
            <person name="Coutinho P."/>
            <person name="Dacks J.B."/>
            <person name="Durnford D.G."/>
            <person name="Fast N.M."/>
            <person name="Green B.R."/>
            <person name="Grisdale C.J."/>
            <person name="Hempel F."/>
            <person name="Henrissat B."/>
            <person name="Hoppner M.P."/>
            <person name="Ishida K."/>
            <person name="Kim E."/>
            <person name="Koreny L."/>
            <person name="Kroth P.G."/>
            <person name="Liu Y."/>
            <person name="Malik S.B."/>
            <person name="Maier U.G."/>
            <person name="McRose D."/>
            <person name="Mock T."/>
            <person name="Neilson J.A."/>
            <person name="Onodera N.T."/>
            <person name="Poole A.M."/>
            <person name="Pritham E.J."/>
            <person name="Richards T.A."/>
            <person name="Rocap G."/>
            <person name="Roy S.W."/>
            <person name="Sarai C."/>
            <person name="Schaack S."/>
            <person name="Shirato S."/>
            <person name="Slamovits C.H."/>
            <person name="Spencer D.F."/>
            <person name="Suzuki S."/>
            <person name="Worden A.Z."/>
            <person name="Zauner S."/>
            <person name="Barry K."/>
            <person name="Bell C."/>
            <person name="Bharti A.K."/>
            <person name="Crow J.A."/>
            <person name="Grimwood J."/>
            <person name="Kramer R."/>
            <person name="Lindquist E."/>
            <person name="Lucas S."/>
            <person name="Salamov A."/>
            <person name="McFadden G.I."/>
            <person name="Lane C.E."/>
            <person name="Keeling P.J."/>
            <person name="Gray M.W."/>
            <person name="Grigoriev I.V."/>
            <person name="Archibald J.M."/>
        </authorList>
    </citation>
    <scope>NUCLEOTIDE SEQUENCE</scope>
    <source>
        <strain evidence="1 3">CCMP2712</strain>
    </source>
</reference>
<reference evidence="2" key="3">
    <citation type="submission" date="2015-06" db="UniProtKB">
        <authorList>
            <consortium name="EnsemblProtists"/>
        </authorList>
    </citation>
    <scope>IDENTIFICATION</scope>
</reference>
<evidence type="ECO:0000313" key="1">
    <source>
        <dbReference type="EMBL" id="EKX50719.1"/>
    </source>
</evidence>
<dbReference type="AlphaFoldDB" id="L1JR07"/>
<reference evidence="3" key="2">
    <citation type="submission" date="2012-11" db="EMBL/GenBank/DDBJ databases">
        <authorList>
            <person name="Kuo A."/>
            <person name="Curtis B.A."/>
            <person name="Tanifuji G."/>
            <person name="Burki F."/>
            <person name="Gruber A."/>
            <person name="Irimia M."/>
            <person name="Maruyama S."/>
            <person name="Arias M.C."/>
            <person name="Ball S.G."/>
            <person name="Gile G.H."/>
            <person name="Hirakawa Y."/>
            <person name="Hopkins J.F."/>
            <person name="Rensing S.A."/>
            <person name="Schmutz J."/>
            <person name="Symeonidi A."/>
            <person name="Elias M."/>
            <person name="Eveleigh R.J."/>
            <person name="Herman E.K."/>
            <person name="Klute M.J."/>
            <person name="Nakayama T."/>
            <person name="Obornik M."/>
            <person name="Reyes-Prieto A."/>
            <person name="Armbrust E.V."/>
            <person name="Aves S.J."/>
            <person name="Beiko R.G."/>
            <person name="Coutinho P."/>
            <person name="Dacks J.B."/>
            <person name="Durnford D.G."/>
            <person name="Fast N.M."/>
            <person name="Green B.R."/>
            <person name="Grisdale C."/>
            <person name="Hempe F."/>
            <person name="Henrissat B."/>
            <person name="Hoppner M.P."/>
            <person name="Ishida K.-I."/>
            <person name="Kim E."/>
            <person name="Koreny L."/>
            <person name="Kroth P.G."/>
            <person name="Liu Y."/>
            <person name="Malik S.-B."/>
            <person name="Maier U.G."/>
            <person name="McRose D."/>
            <person name="Mock T."/>
            <person name="Neilson J.A."/>
            <person name="Onodera N.T."/>
            <person name="Poole A.M."/>
            <person name="Pritham E.J."/>
            <person name="Richards T.A."/>
            <person name="Rocap G."/>
            <person name="Roy S.W."/>
            <person name="Sarai C."/>
            <person name="Schaack S."/>
            <person name="Shirato S."/>
            <person name="Slamovits C.H."/>
            <person name="Spencer D.F."/>
            <person name="Suzuki S."/>
            <person name="Worden A.Z."/>
            <person name="Zauner S."/>
            <person name="Barry K."/>
            <person name="Bell C."/>
            <person name="Bharti A.K."/>
            <person name="Crow J.A."/>
            <person name="Grimwood J."/>
            <person name="Kramer R."/>
            <person name="Lindquist E."/>
            <person name="Lucas S."/>
            <person name="Salamov A."/>
            <person name="McFadden G.I."/>
            <person name="Lane C.E."/>
            <person name="Keeling P.J."/>
            <person name="Gray M.W."/>
            <person name="Grigoriev I.V."/>
            <person name="Archibald J.M."/>
        </authorList>
    </citation>
    <scope>NUCLEOTIDE SEQUENCE</scope>
    <source>
        <strain evidence="3">CCMP2712</strain>
    </source>
</reference>
<dbReference type="Proteomes" id="UP000011087">
    <property type="component" value="Unassembled WGS sequence"/>
</dbReference>
<evidence type="ECO:0000313" key="2">
    <source>
        <dbReference type="EnsemblProtists" id="EKX50719"/>
    </source>
</evidence>
<dbReference type="KEGG" id="gtt:GUITHDRAFT_103310"/>
<proteinExistence type="predicted"/>
<dbReference type="EnsemblProtists" id="EKX50719">
    <property type="protein sequence ID" value="EKX50719"/>
    <property type="gene ID" value="GUITHDRAFT_103310"/>
</dbReference>
<evidence type="ECO:0000313" key="3">
    <source>
        <dbReference type="Proteomes" id="UP000011087"/>
    </source>
</evidence>
<dbReference type="HOGENOM" id="CLU_2390677_0_0_1"/>
<sequence length="94" mass="10729">MQITMTMNPASQTRVRVPSMRITDQQWSYVKAAQHLAASRKIEIRSEGKQLLHNIADAKQKHLAKLRQAAQQRQELGMDVESRETAISSMLEQV</sequence>
<dbReference type="GeneID" id="17307518"/>
<organism evidence="1">
    <name type="scientific">Guillardia theta (strain CCMP2712)</name>
    <name type="common">Cryptophyte</name>
    <dbReference type="NCBI Taxonomy" id="905079"/>
    <lineage>
        <taxon>Eukaryota</taxon>
        <taxon>Cryptophyceae</taxon>
        <taxon>Pyrenomonadales</taxon>
        <taxon>Geminigeraceae</taxon>
        <taxon>Guillardia</taxon>
    </lineage>
</organism>
<dbReference type="EMBL" id="JH992977">
    <property type="protein sequence ID" value="EKX50719.1"/>
    <property type="molecule type" value="Genomic_DNA"/>
</dbReference>